<dbReference type="Proteomes" id="UP001589608">
    <property type="component" value="Unassembled WGS sequence"/>
</dbReference>
<organism evidence="1 2">
    <name type="scientific">Dactylosporangium vinaceum</name>
    <dbReference type="NCBI Taxonomy" id="53362"/>
    <lineage>
        <taxon>Bacteria</taxon>
        <taxon>Bacillati</taxon>
        <taxon>Actinomycetota</taxon>
        <taxon>Actinomycetes</taxon>
        <taxon>Micromonosporales</taxon>
        <taxon>Micromonosporaceae</taxon>
        <taxon>Dactylosporangium</taxon>
    </lineage>
</organism>
<accession>A0ABV5M8E8</accession>
<name>A0ABV5M8E8_9ACTN</name>
<protein>
    <submittedName>
        <fullName evidence="1">Uncharacterized protein</fullName>
    </submittedName>
</protein>
<evidence type="ECO:0000313" key="1">
    <source>
        <dbReference type="EMBL" id="MFB9445150.1"/>
    </source>
</evidence>
<proteinExistence type="predicted"/>
<reference evidence="1 2" key="1">
    <citation type="submission" date="2024-09" db="EMBL/GenBank/DDBJ databases">
        <authorList>
            <person name="Sun Q."/>
            <person name="Mori K."/>
        </authorList>
    </citation>
    <scope>NUCLEOTIDE SEQUENCE [LARGE SCALE GENOMIC DNA]</scope>
    <source>
        <strain evidence="1 2">JCM 3307</strain>
    </source>
</reference>
<keyword evidence="2" id="KW-1185">Reference proteome</keyword>
<sequence>MQHIAVTDQGITITAVIAPVLSMYGKQMRPGATVVSEMPWDEISGVSLDDAVLTVDLVFGEYIEVHASDEGYAEAVRELTRAGRLP</sequence>
<dbReference type="RefSeq" id="WP_223095006.1">
    <property type="nucleotide sequence ID" value="NZ_CP061913.1"/>
</dbReference>
<comment type="caution">
    <text evidence="1">The sequence shown here is derived from an EMBL/GenBank/DDBJ whole genome shotgun (WGS) entry which is preliminary data.</text>
</comment>
<evidence type="ECO:0000313" key="2">
    <source>
        <dbReference type="Proteomes" id="UP001589608"/>
    </source>
</evidence>
<gene>
    <name evidence="1" type="ORF">ACFFTR_18915</name>
</gene>
<dbReference type="EMBL" id="JBHMCA010000035">
    <property type="protein sequence ID" value="MFB9445150.1"/>
    <property type="molecule type" value="Genomic_DNA"/>
</dbReference>